<dbReference type="OrthoDB" id="1924089at2"/>
<reference evidence="1 2" key="1">
    <citation type="submission" date="2016-02" db="EMBL/GenBank/DDBJ databases">
        <title>Genome sequence of Clostridium tepidiprofundi DSM 19306.</title>
        <authorList>
            <person name="Poehlein A."/>
            <person name="Daniel R."/>
        </authorList>
    </citation>
    <scope>NUCLEOTIDE SEQUENCE [LARGE SCALE GENOMIC DNA]</scope>
    <source>
        <strain evidence="1 2">DSM 19306</strain>
    </source>
</reference>
<comment type="caution">
    <text evidence="1">The sequence shown here is derived from an EMBL/GenBank/DDBJ whole genome shotgun (WGS) entry which is preliminary data.</text>
</comment>
<evidence type="ECO:0000313" key="2">
    <source>
        <dbReference type="Proteomes" id="UP000075531"/>
    </source>
</evidence>
<dbReference type="PATRIC" id="fig|1121338.3.peg.612"/>
<organism evidence="1 2">
    <name type="scientific">Clostridium tepidiprofundi DSM 19306</name>
    <dbReference type="NCBI Taxonomy" id="1121338"/>
    <lineage>
        <taxon>Bacteria</taxon>
        <taxon>Bacillati</taxon>
        <taxon>Bacillota</taxon>
        <taxon>Clostridia</taxon>
        <taxon>Eubacteriales</taxon>
        <taxon>Clostridiaceae</taxon>
        <taxon>Clostridium</taxon>
    </lineage>
</organism>
<dbReference type="AlphaFoldDB" id="A0A151B6B0"/>
<gene>
    <name evidence="1" type="ORF">CLTEP_06050</name>
</gene>
<dbReference type="Proteomes" id="UP000075531">
    <property type="component" value="Unassembled WGS sequence"/>
</dbReference>
<protein>
    <submittedName>
        <fullName evidence="1">Uncharacterized protein</fullName>
    </submittedName>
</protein>
<dbReference type="EMBL" id="LTBA01000003">
    <property type="protein sequence ID" value="KYH35429.1"/>
    <property type="molecule type" value="Genomic_DNA"/>
</dbReference>
<dbReference type="STRING" id="1121338.CLTEP_06050"/>
<name>A0A151B6B0_9CLOT</name>
<sequence length="194" mass="22999">MSDKECGKNGVRKFSDIVAISSEKNINYLVYNARFTSAFSYRIKKLIAEIRDVKKDIDFIAMFNTEGDIAIIDTKIIADFIADNYVVMIEKYYRSEKAFNIIKKVRRSNKKVRLDFTNVSYNILYKTFDEIYREIYYDKKIVNKMKIKYGIMEYSNKDLIVVLLSLTILEDICKQVDIDRYNMVKYVKEVIIRT</sequence>
<dbReference type="RefSeq" id="WP_066822365.1">
    <property type="nucleotide sequence ID" value="NZ_LTBA01000003.1"/>
</dbReference>
<evidence type="ECO:0000313" key="1">
    <source>
        <dbReference type="EMBL" id="KYH35429.1"/>
    </source>
</evidence>
<accession>A0A151B6B0</accession>
<proteinExistence type="predicted"/>
<keyword evidence="2" id="KW-1185">Reference proteome</keyword>